<keyword evidence="9" id="KW-1133">Transmembrane helix</keyword>
<gene>
    <name evidence="11" type="ORF">ACFS6I_11495</name>
</gene>
<evidence type="ECO:0000256" key="3">
    <source>
        <dbReference type="ARBA" id="ARBA00022723"/>
    </source>
</evidence>
<evidence type="ECO:0000256" key="4">
    <source>
        <dbReference type="ARBA" id="ARBA00022729"/>
    </source>
</evidence>
<comment type="subcellular location">
    <subcellularLocation>
        <location evidence="1">Periplasm</location>
    </subcellularLocation>
</comment>
<keyword evidence="9" id="KW-0812">Transmembrane</keyword>
<sequence>MNKNKGLQVGAIICFVVSILMISCQKEQRGILENDQAPTPLLLKIPPHFPRPIEMPDNPLTVEGVHLGRQLFYDPLLSANMQVSCASCHHQERAFTDGVALTAAGVSGKKLERHSPTLINLAWTDQGFFWDGGAKNLESQAFGPLTHADEMGMSLVTLANRLMASELYVNLFQQAFNEKPSAQGAAKALAQFQRTLISASSRYDSYRSGQDMQALTAGEQRGMHLVIQKCGGCHRGELFTDNAFHNNGIDDDFTDDSNEWIHRGRYRISLNPVDLGAFKTPTLRNVTRSAPYMHDGRFTSLDQVLQHYRSGIKHRPVTDRLLYDQNENPGIAMSDGEMNDIKSFLEALTDEIFLNETNFSNPHKNENRKK</sequence>
<keyword evidence="2 8" id="KW-0349">Heme</keyword>
<evidence type="ECO:0000256" key="2">
    <source>
        <dbReference type="ARBA" id="ARBA00022617"/>
    </source>
</evidence>
<dbReference type="PIRSF" id="PIRSF000294">
    <property type="entry name" value="Cytochrome-c_peroxidase"/>
    <property type="match status" value="1"/>
</dbReference>
<dbReference type="InterPro" id="IPR036909">
    <property type="entry name" value="Cyt_c-like_dom_sf"/>
</dbReference>
<evidence type="ECO:0000313" key="12">
    <source>
        <dbReference type="Proteomes" id="UP001597509"/>
    </source>
</evidence>
<keyword evidence="4" id="KW-0732">Signal</keyword>
<organism evidence="11 12">
    <name type="scientific">Sphingobacterium anhuiense</name>
    <dbReference type="NCBI Taxonomy" id="493780"/>
    <lineage>
        <taxon>Bacteria</taxon>
        <taxon>Pseudomonadati</taxon>
        <taxon>Bacteroidota</taxon>
        <taxon>Sphingobacteriia</taxon>
        <taxon>Sphingobacteriales</taxon>
        <taxon>Sphingobacteriaceae</taxon>
        <taxon>Sphingobacterium</taxon>
    </lineage>
</organism>
<keyword evidence="6" id="KW-0560">Oxidoreductase</keyword>
<dbReference type="EMBL" id="JBHUPE010000004">
    <property type="protein sequence ID" value="MFD2904554.1"/>
    <property type="molecule type" value="Genomic_DNA"/>
</dbReference>
<dbReference type="Proteomes" id="UP001597509">
    <property type="component" value="Unassembled WGS sequence"/>
</dbReference>
<feature type="transmembrane region" description="Helical" evidence="9">
    <location>
        <begin position="6"/>
        <end position="24"/>
    </location>
</feature>
<keyword evidence="7 8" id="KW-0408">Iron</keyword>
<keyword evidence="3 8" id="KW-0479">Metal-binding</keyword>
<evidence type="ECO:0000256" key="1">
    <source>
        <dbReference type="ARBA" id="ARBA00004418"/>
    </source>
</evidence>
<dbReference type="SUPFAM" id="SSF46626">
    <property type="entry name" value="Cytochrome c"/>
    <property type="match status" value="2"/>
</dbReference>
<keyword evidence="9" id="KW-0472">Membrane</keyword>
<dbReference type="GO" id="GO:0004601">
    <property type="term" value="F:peroxidase activity"/>
    <property type="evidence" value="ECO:0007669"/>
    <property type="project" value="UniProtKB-KW"/>
</dbReference>
<dbReference type="InterPro" id="IPR026259">
    <property type="entry name" value="MauG/Cytc_peroxidase"/>
</dbReference>
<dbReference type="InterPro" id="IPR051395">
    <property type="entry name" value="Cytochrome_c_Peroxidase/MauG"/>
</dbReference>
<evidence type="ECO:0000256" key="8">
    <source>
        <dbReference type="PROSITE-ProRule" id="PRU00433"/>
    </source>
</evidence>
<evidence type="ECO:0000313" key="11">
    <source>
        <dbReference type="EMBL" id="MFD2904554.1"/>
    </source>
</evidence>
<reference evidence="12" key="1">
    <citation type="journal article" date="2019" name="Int. J. Syst. Evol. Microbiol.">
        <title>The Global Catalogue of Microorganisms (GCM) 10K type strain sequencing project: providing services to taxonomists for standard genome sequencing and annotation.</title>
        <authorList>
            <consortium name="The Broad Institute Genomics Platform"/>
            <consortium name="The Broad Institute Genome Sequencing Center for Infectious Disease"/>
            <person name="Wu L."/>
            <person name="Ma J."/>
        </authorList>
    </citation>
    <scope>NUCLEOTIDE SEQUENCE [LARGE SCALE GENOMIC DNA]</scope>
    <source>
        <strain evidence="12">KCTC 22209</strain>
    </source>
</reference>
<comment type="caution">
    <text evidence="11">The sequence shown here is derived from an EMBL/GenBank/DDBJ whole genome shotgun (WGS) entry which is preliminary data.</text>
</comment>
<dbReference type="RefSeq" id="WP_380920623.1">
    <property type="nucleotide sequence ID" value="NZ_JBHUPE010000004.1"/>
</dbReference>
<evidence type="ECO:0000256" key="7">
    <source>
        <dbReference type="ARBA" id="ARBA00023004"/>
    </source>
</evidence>
<dbReference type="Gene3D" id="1.10.760.10">
    <property type="entry name" value="Cytochrome c-like domain"/>
    <property type="match status" value="2"/>
</dbReference>
<proteinExistence type="predicted"/>
<dbReference type="Pfam" id="PF03150">
    <property type="entry name" value="CCP_MauG"/>
    <property type="match status" value="1"/>
</dbReference>
<keyword evidence="12" id="KW-1185">Reference proteome</keyword>
<feature type="domain" description="Cytochrome c" evidence="10">
    <location>
        <begin position="217"/>
        <end position="349"/>
    </location>
</feature>
<dbReference type="InterPro" id="IPR009056">
    <property type="entry name" value="Cyt_c-like_dom"/>
</dbReference>
<dbReference type="InterPro" id="IPR004852">
    <property type="entry name" value="Di-haem_cyt_c_peroxidsae"/>
</dbReference>
<evidence type="ECO:0000256" key="9">
    <source>
        <dbReference type="SAM" id="Phobius"/>
    </source>
</evidence>
<dbReference type="PANTHER" id="PTHR30600">
    <property type="entry name" value="CYTOCHROME C PEROXIDASE-RELATED"/>
    <property type="match status" value="1"/>
</dbReference>
<evidence type="ECO:0000259" key="10">
    <source>
        <dbReference type="PROSITE" id="PS51007"/>
    </source>
</evidence>
<evidence type="ECO:0000256" key="5">
    <source>
        <dbReference type="ARBA" id="ARBA00022764"/>
    </source>
</evidence>
<protein>
    <submittedName>
        <fullName evidence="11">Cytochrome-c peroxidase</fullName>
    </submittedName>
</protein>
<name>A0ABW5YVQ4_9SPHI</name>
<evidence type="ECO:0000256" key="6">
    <source>
        <dbReference type="ARBA" id="ARBA00023002"/>
    </source>
</evidence>
<keyword evidence="11" id="KW-0575">Peroxidase</keyword>
<keyword evidence="5" id="KW-0574">Periplasm</keyword>
<dbReference type="PROSITE" id="PS51257">
    <property type="entry name" value="PROKAR_LIPOPROTEIN"/>
    <property type="match status" value="1"/>
</dbReference>
<accession>A0ABW5YVQ4</accession>
<dbReference type="PROSITE" id="PS51007">
    <property type="entry name" value="CYTC"/>
    <property type="match status" value="1"/>
</dbReference>